<organism evidence="4 5">
    <name type="scientific">Marinobacter lacisalsi</name>
    <dbReference type="NCBI Taxonomy" id="475979"/>
    <lineage>
        <taxon>Bacteria</taxon>
        <taxon>Pseudomonadati</taxon>
        <taxon>Pseudomonadota</taxon>
        <taxon>Gammaproteobacteria</taxon>
        <taxon>Pseudomonadales</taxon>
        <taxon>Marinobacteraceae</taxon>
        <taxon>Marinobacter</taxon>
    </lineage>
</organism>
<comment type="caution">
    <text evidence="4">The sequence shown here is derived from an EMBL/GenBank/DDBJ whole genome shotgun (WGS) entry which is preliminary data.</text>
</comment>
<feature type="chain" id="PRO_5046634635" evidence="2">
    <location>
        <begin position="39"/>
        <end position="397"/>
    </location>
</feature>
<evidence type="ECO:0000256" key="1">
    <source>
        <dbReference type="SAM" id="Coils"/>
    </source>
</evidence>
<evidence type="ECO:0000313" key="4">
    <source>
        <dbReference type="EMBL" id="MFC4258427.1"/>
    </source>
</evidence>
<reference evidence="5" key="1">
    <citation type="journal article" date="2019" name="Int. J. Syst. Evol. Microbiol.">
        <title>The Global Catalogue of Microorganisms (GCM) 10K type strain sequencing project: providing services to taxonomists for standard genome sequencing and annotation.</title>
        <authorList>
            <consortium name="The Broad Institute Genomics Platform"/>
            <consortium name="The Broad Institute Genome Sequencing Center for Infectious Disease"/>
            <person name="Wu L."/>
            <person name="Ma J."/>
        </authorList>
    </citation>
    <scope>NUCLEOTIDE SEQUENCE [LARGE SCALE GENOMIC DNA]</scope>
    <source>
        <strain evidence="5">CECT 7297</strain>
    </source>
</reference>
<feature type="domain" description="M23ase beta-sheet core" evidence="3">
    <location>
        <begin position="298"/>
        <end position="390"/>
    </location>
</feature>
<dbReference type="Gene3D" id="2.70.70.10">
    <property type="entry name" value="Glucose Permease (Domain IIA)"/>
    <property type="match status" value="1"/>
</dbReference>
<keyword evidence="2" id="KW-0732">Signal</keyword>
<evidence type="ECO:0000313" key="5">
    <source>
        <dbReference type="Proteomes" id="UP001595798"/>
    </source>
</evidence>
<dbReference type="InterPro" id="IPR016047">
    <property type="entry name" value="M23ase_b-sheet_dom"/>
</dbReference>
<dbReference type="Gene3D" id="6.10.250.3150">
    <property type="match status" value="1"/>
</dbReference>
<dbReference type="InterPro" id="IPR050570">
    <property type="entry name" value="Cell_wall_metabolism_enzyme"/>
</dbReference>
<dbReference type="SUPFAM" id="SSF51261">
    <property type="entry name" value="Duplicated hybrid motif"/>
    <property type="match status" value="1"/>
</dbReference>
<feature type="signal peptide" evidence="2">
    <location>
        <begin position="1"/>
        <end position="38"/>
    </location>
</feature>
<evidence type="ECO:0000259" key="3">
    <source>
        <dbReference type="Pfam" id="PF01551"/>
    </source>
</evidence>
<accession>A0ABV8QF86</accession>
<dbReference type="PANTHER" id="PTHR21666:SF270">
    <property type="entry name" value="MUREIN HYDROLASE ACTIVATOR ENVC"/>
    <property type="match status" value="1"/>
</dbReference>
<feature type="coiled-coil region" evidence="1">
    <location>
        <begin position="170"/>
        <end position="256"/>
    </location>
</feature>
<evidence type="ECO:0000256" key="2">
    <source>
        <dbReference type="SAM" id="SignalP"/>
    </source>
</evidence>
<dbReference type="InterPro" id="IPR011055">
    <property type="entry name" value="Dup_hybrid_motif"/>
</dbReference>
<feature type="coiled-coil region" evidence="1">
    <location>
        <begin position="47"/>
        <end position="126"/>
    </location>
</feature>
<name>A0ABV8QF86_9GAMM</name>
<dbReference type="CDD" id="cd12797">
    <property type="entry name" value="M23_peptidase"/>
    <property type="match status" value="1"/>
</dbReference>
<dbReference type="RefSeq" id="WP_379885951.1">
    <property type="nucleotide sequence ID" value="NZ_JBHSDI010000008.1"/>
</dbReference>
<dbReference type="EMBL" id="JBHSDI010000008">
    <property type="protein sequence ID" value="MFC4258427.1"/>
    <property type="molecule type" value="Genomic_DNA"/>
</dbReference>
<gene>
    <name evidence="4" type="ORF">ACFOZ5_05170</name>
</gene>
<dbReference type="Pfam" id="PF01551">
    <property type="entry name" value="Peptidase_M23"/>
    <property type="match status" value="1"/>
</dbReference>
<keyword evidence="5" id="KW-1185">Reference proteome</keyword>
<keyword evidence="1" id="KW-0175">Coiled coil</keyword>
<dbReference type="PANTHER" id="PTHR21666">
    <property type="entry name" value="PEPTIDASE-RELATED"/>
    <property type="match status" value="1"/>
</dbReference>
<keyword evidence="4" id="KW-0378">Hydrolase</keyword>
<dbReference type="Proteomes" id="UP001595798">
    <property type="component" value="Unassembled WGS sequence"/>
</dbReference>
<protein>
    <submittedName>
        <fullName evidence="4">Murein hydrolase activator EnvC family protein</fullName>
    </submittedName>
</protein>
<proteinExistence type="predicted"/>
<sequence>MPHAMAGNARQQNTTGAAARIRLVLVAFLLAAGTTGHAQDQVTPAQVEALKEDIAEIDRWLDEAEEDRSELERTLANAERDISRLTRERRELQAQRRQQAQELEQLEQAEKELDSNLQQQRSALKQQLRGAWMEGKAPAIKVLLNEADPEEIARTMTYYEYLSGDNLRRLETFKETLSELKATRQQKLQAQAEVIRLEEQVSERQQSLKTQKANREQALAALKQDISERRDERSTLEADRDRLEKLLQEVEEAIASIPSPTESQPFNKRQGKLDWPVDQGRLVAAFGGSMAQGHLRRNGILLNTGEEAEVRSVHYGRVVFANWLRGFGMLTIVDHGEGYMTLYGHSSSLLASPGDWVRAGETIALAGRTGGTQDPAVYFELRHNGKPQNPIRWLQRR</sequence>
<dbReference type="GO" id="GO:0016787">
    <property type="term" value="F:hydrolase activity"/>
    <property type="evidence" value="ECO:0007669"/>
    <property type="project" value="UniProtKB-KW"/>
</dbReference>